<evidence type="ECO:0000313" key="1">
    <source>
        <dbReference type="EMBL" id="MDD2167065.1"/>
    </source>
</evidence>
<dbReference type="InterPro" id="IPR009678">
    <property type="entry name" value="Phage_tail_completion_R"/>
</dbReference>
<dbReference type="RefSeq" id="WP_075604544.1">
    <property type="nucleotide sequence ID" value="NZ_CP054198.1"/>
</dbReference>
<accession>A0A6M8T0P5</accession>
<protein>
    <submittedName>
        <fullName evidence="1">Phage tail protein</fullName>
    </submittedName>
</protein>
<dbReference type="Proteomes" id="UP001148834">
    <property type="component" value="Unassembled WGS sequence"/>
</dbReference>
<reference evidence="1" key="1">
    <citation type="submission" date="2022-09" db="EMBL/GenBank/DDBJ databases">
        <title>Molecular characterization of Glaesserella parasuis strains circulating in commercial swine farms using whole-genome sequencing.</title>
        <authorList>
            <person name="Mugabi R."/>
            <person name="Clavijo M."/>
            <person name="Li G."/>
        </authorList>
    </citation>
    <scope>NUCLEOTIDE SEQUENCE</scope>
    <source>
        <strain evidence="1">0435-53</strain>
    </source>
</reference>
<name>A0A6M8T0P5_GLAPU</name>
<dbReference type="AlphaFoldDB" id="A0A6M8T0P5"/>
<comment type="caution">
    <text evidence="1">The sequence shown here is derived from an EMBL/GenBank/DDBJ whole genome shotgun (WGS) entry which is preliminary data.</text>
</comment>
<sequence>MIKPDKLRDLLTKTIPYFAKNPEQLQIYYANGKIWTTGATSLSYQYHYDLEIVVEDFPEHPDLLFVPVMEFVRLQQPELMTNPNKQDSITFEIDPNNNATHDIYIKIPLTERVIVKQEGDHYQVHHAEEPQPTEWQAMERLTIFVKGEKVYEQMGTVE</sequence>
<evidence type="ECO:0000313" key="2">
    <source>
        <dbReference type="Proteomes" id="UP001148834"/>
    </source>
</evidence>
<gene>
    <name evidence="1" type="ORF">N5925_00280</name>
</gene>
<proteinExistence type="predicted"/>
<organism evidence="1 2">
    <name type="scientific">Glaesserella parasuis</name>
    <name type="common">Haemophilus parasuis</name>
    <dbReference type="NCBI Taxonomy" id="738"/>
    <lineage>
        <taxon>Bacteria</taxon>
        <taxon>Pseudomonadati</taxon>
        <taxon>Pseudomonadota</taxon>
        <taxon>Gammaproteobacteria</taxon>
        <taxon>Pasteurellales</taxon>
        <taxon>Pasteurellaceae</taxon>
        <taxon>Glaesserella</taxon>
    </lineage>
</organism>
<dbReference type="Pfam" id="PF06891">
    <property type="entry name" value="P2_Phage_GpR"/>
    <property type="match status" value="1"/>
</dbReference>
<dbReference type="EMBL" id="JAODIR010000001">
    <property type="protein sequence ID" value="MDD2167065.1"/>
    <property type="molecule type" value="Genomic_DNA"/>
</dbReference>